<dbReference type="InterPro" id="IPR002052">
    <property type="entry name" value="DNA_methylase_N6_adenine_CS"/>
</dbReference>
<dbReference type="OrthoDB" id="9816072at2"/>
<reference evidence="7 8" key="1">
    <citation type="submission" date="2019-04" db="EMBL/GenBank/DDBJ databases">
        <title>Phreatobacter aquaticus sp. nov.</title>
        <authorList>
            <person name="Choi A."/>
            <person name="Baek K."/>
        </authorList>
    </citation>
    <scope>NUCLEOTIDE SEQUENCE [LARGE SCALE GENOMIC DNA]</scope>
    <source>
        <strain evidence="7 8">NMCR1094</strain>
    </source>
</reference>
<evidence type="ECO:0000256" key="3">
    <source>
        <dbReference type="ARBA" id="ARBA00022603"/>
    </source>
</evidence>
<dbReference type="GO" id="GO:0003676">
    <property type="term" value="F:nucleic acid binding"/>
    <property type="evidence" value="ECO:0007669"/>
    <property type="project" value="InterPro"/>
</dbReference>
<dbReference type="PANTHER" id="PTHR47816">
    <property type="entry name" value="RIBOSOMAL RNA SMALL SUBUNIT METHYLTRANSFERASE C"/>
    <property type="match status" value="1"/>
</dbReference>
<dbReference type="EMBL" id="CP039865">
    <property type="protein sequence ID" value="QCK84691.1"/>
    <property type="molecule type" value="Genomic_DNA"/>
</dbReference>
<evidence type="ECO:0000256" key="1">
    <source>
        <dbReference type="ARBA" id="ARBA00022490"/>
    </source>
</evidence>
<evidence type="ECO:0000256" key="2">
    <source>
        <dbReference type="ARBA" id="ARBA00022552"/>
    </source>
</evidence>
<evidence type="ECO:0000256" key="5">
    <source>
        <dbReference type="ARBA" id="ARBA00022691"/>
    </source>
</evidence>
<dbReference type="Pfam" id="PF05175">
    <property type="entry name" value="MTS"/>
    <property type="match status" value="1"/>
</dbReference>
<dbReference type="CDD" id="cd02440">
    <property type="entry name" value="AdoMet_MTases"/>
    <property type="match status" value="1"/>
</dbReference>
<dbReference type="Gene3D" id="3.40.50.150">
    <property type="entry name" value="Vaccinia Virus protein VP39"/>
    <property type="match status" value="1"/>
</dbReference>
<accession>A0A4D7QDZ3</accession>
<dbReference type="InterPro" id="IPR029063">
    <property type="entry name" value="SAM-dependent_MTases_sf"/>
</dbReference>
<keyword evidence="1" id="KW-0963">Cytoplasm</keyword>
<keyword evidence="2" id="KW-0698">rRNA processing</keyword>
<keyword evidence="4 7" id="KW-0808">Transferase</keyword>
<organism evidence="7 8">
    <name type="scientific">Phreatobacter aquaticus</name>
    <dbReference type="NCBI Taxonomy" id="2570229"/>
    <lineage>
        <taxon>Bacteria</taxon>
        <taxon>Pseudomonadati</taxon>
        <taxon>Pseudomonadota</taxon>
        <taxon>Alphaproteobacteria</taxon>
        <taxon>Hyphomicrobiales</taxon>
        <taxon>Phreatobacteraceae</taxon>
        <taxon>Phreatobacter</taxon>
    </lineage>
</organism>
<feature type="domain" description="Methyltransferase small" evidence="6">
    <location>
        <begin position="140"/>
        <end position="304"/>
    </location>
</feature>
<dbReference type="KEGG" id="paqt:E8L99_02280"/>
<keyword evidence="5" id="KW-0949">S-adenosyl-L-methionine</keyword>
<evidence type="ECO:0000256" key="4">
    <source>
        <dbReference type="ARBA" id="ARBA00022679"/>
    </source>
</evidence>
<dbReference type="GO" id="GO:0008757">
    <property type="term" value="F:S-adenosylmethionine-dependent methyltransferase activity"/>
    <property type="evidence" value="ECO:0007669"/>
    <property type="project" value="InterPro"/>
</dbReference>
<dbReference type="RefSeq" id="WP_137098025.1">
    <property type="nucleotide sequence ID" value="NZ_CP039865.1"/>
</dbReference>
<protein>
    <submittedName>
        <fullName evidence="7">Class I SAM-dependent methyltransferase</fullName>
    </submittedName>
</protein>
<dbReference type="PROSITE" id="PS00092">
    <property type="entry name" value="N6_MTASE"/>
    <property type="match status" value="1"/>
</dbReference>
<dbReference type="GO" id="GO:0006364">
    <property type="term" value="P:rRNA processing"/>
    <property type="evidence" value="ECO:0007669"/>
    <property type="project" value="UniProtKB-KW"/>
</dbReference>
<dbReference type="InterPro" id="IPR007848">
    <property type="entry name" value="Small_mtfrase_dom"/>
</dbReference>
<dbReference type="Proteomes" id="UP000298588">
    <property type="component" value="Chromosome"/>
</dbReference>
<evidence type="ECO:0000259" key="6">
    <source>
        <dbReference type="Pfam" id="PF05175"/>
    </source>
</evidence>
<sequence>MTKPAAPTFGLYGQPPAELVDVPAGALQYSPVIPGSDVLASAAAGSLSGMIVLAPPATIERRSVVAGALRAVKAGGELTILAPKDKGGSRLRKELEAFGCSVEEDARRHHRICTVARPAEVTGLDEAIAEGAPRLVEAIGLWSQPGVFSWDRIDPGSALLMEHLPQLAGRGADLGCGIGVLSRKILTSAPVASLAMVDVDRRALEAAKLNVVDSRATRIWADLRQPLPDLRGLDFVVMNPPFHDGGAEDKALGQMFVRRAAELLRRGGRCLLVANRHLPYESVLQPLFKTVTMRVETGAYKVYEAQI</sequence>
<dbReference type="GO" id="GO:0032259">
    <property type="term" value="P:methylation"/>
    <property type="evidence" value="ECO:0007669"/>
    <property type="project" value="UniProtKB-KW"/>
</dbReference>
<keyword evidence="8" id="KW-1185">Reference proteome</keyword>
<gene>
    <name evidence="7" type="ORF">E8L99_02280</name>
</gene>
<keyword evidence="3 7" id="KW-0489">Methyltransferase</keyword>
<dbReference type="AlphaFoldDB" id="A0A4D7QDZ3"/>
<name>A0A4D7QDZ3_9HYPH</name>
<proteinExistence type="predicted"/>
<dbReference type="PANTHER" id="PTHR47816:SF4">
    <property type="entry name" value="RIBOSOMAL RNA SMALL SUBUNIT METHYLTRANSFERASE C"/>
    <property type="match status" value="1"/>
</dbReference>
<dbReference type="InterPro" id="IPR046977">
    <property type="entry name" value="RsmC/RlmG"/>
</dbReference>
<evidence type="ECO:0000313" key="7">
    <source>
        <dbReference type="EMBL" id="QCK84691.1"/>
    </source>
</evidence>
<evidence type="ECO:0000313" key="8">
    <source>
        <dbReference type="Proteomes" id="UP000298588"/>
    </source>
</evidence>
<dbReference type="SUPFAM" id="SSF53335">
    <property type="entry name" value="S-adenosyl-L-methionine-dependent methyltransferases"/>
    <property type="match status" value="1"/>
</dbReference>
<dbReference type="GO" id="GO:0008170">
    <property type="term" value="F:N-methyltransferase activity"/>
    <property type="evidence" value="ECO:0007669"/>
    <property type="project" value="UniProtKB-ARBA"/>
</dbReference>